<keyword evidence="3" id="KW-1185">Reference proteome</keyword>
<accession>A0A9X3CA47</accession>
<name>A0A9X3CA47_9FLAO</name>
<organism evidence="2 3">
    <name type="scientific">Flavobacterium frigoritolerans</name>
    <dbReference type="NCBI Taxonomy" id="2987686"/>
    <lineage>
        <taxon>Bacteria</taxon>
        <taxon>Pseudomonadati</taxon>
        <taxon>Bacteroidota</taxon>
        <taxon>Flavobacteriia</taxon>
        <taxon>Flavobacteriales</taxon>
        <taxon>Flavobacteriaceae</taxon>
        <taxon>Flavobacterium</taxon>
    </lineage>
</organism>
<keyword evidence="1" id="KW-0175">Coiled coil</keyword>
<dbReference type="EMBL" id="JAOZEV010000022">
    <property type="protein sequence ID" value="MCV9934399.1"/>
    <property type="molecule type" value="Genomic_DNA"/>
</dbReference>
<proteinExistence type="predicted"/>
<protein>
    <submittedName>
        <fullName evidence="2">Uncharacterized protein</fullName>
    </submittedName>
</protein>
<dbReference type="RefSeq" id="WP_264288578.1">
    <property type="nucleotide sequence ID" value="NZ_JAOZEV010000022.1"/>
</dbReference>
<evidence type="ECO:0000256" key="1">
    <source>
        <dbReference type="SAM" id="Coils"/>
    </source>
</evidence>
<evidence type="ECO:0000313" key="2">
    <source>
        <dbReference type="EMBL" id="MCV9934399.1"/>
    </source>
</evidence>
<dbReference type="AlphaFoldDB" id="A0A9X3CA47"/>
<sequence>MCKILELIQKRDNLIIELASLNHDLKEYSEHPVETVDLEQLKYQHSYIIKEIQQIAQKINSSFNSQVSNYKNQFIQTEKKITEIISKKEFTVNDLPKLHHSFFAPPLS</sequence>
<gene>
    <name evidence="2" type="ORF">OIU80_19135</name>
</gene>
<reference evidence="2" key="1">
    <citation type="submission" date="2022-10" db="EMBL/GenBank/DDBJ databases">
        <title>Two novel species of Flavobacterium.</title>
        <authorList>
            <person name="Liu Q."/>
            <person name="Xin Y.-H."/>
        </authorList>
    </citation>
    <scope>NUCLEOTIDE SEQUENCE</scope>
    <source>
        <strain evidence="2">LS1R47</strain>
    </source>
</reference>
<dbReference type="Proteomes" id="UP001151133">
    <property type="component" value="Unassembled WGS sequence"/>
</dbReference>
<comment type="caution">
    <text evidence="2">The sequence shown here is derived from an EMBL/GenBank/DDBJ whole genome shotgun (WGS) entry which is preliminary data.</text>
</comment>
<evidence type="ECO:0000313" key="3">
    <source>
        <dbReference type="Proteomes" id="UP001151133"/>
    </source>
</evidence>
<feature type="coiled-coil region" evidence="1">
    <location>
        <begin position="4"/>
        <end position="31"/>
    </location>
</feature>